<name>A0ABT0V1V4_9HYPH</name>
<proteinExistence type="predicted"/>
<organism evidence="1 2">
    <name type="scientific">Ciceribacter sichuanensis</name>
    <dbReference type="NCBI Taxonomy" id="2949647"/>
    <lineage>
        <taxon>Bacteria</taxon>
        <taxon>Pseudomonadati</taxon>
        <taxon>Pseudomonadota</taxon>
        <taxon>Alphaproteobacteria</taxon>
        <taxon>Hyphomicrobiales</taxon>
        <taxon>Rhizobiaceae</taxon>
        <taxon>Ciceribacter</taxon>
    </lineage>
</organism>
<dbReference type="Proteomes" id="UP001155079">
    <property type="component" value="Unassembled WGS sequence"/>
</dbReference>
<evidence type="ECO:0000313" key="2">
    <source>
        <dbReference type="Proteomes" id="UP001155079"/>
    </source>
</evidence>
<dbReference type="RefSeq" id="WP_250943774.1">
    <property type="nucleotide sequence ID" value="NZ_JAMQAY010000001.1"/>
</dbReference>
<reference evidence="1 2" key="1">
    <citation type="submission" date="2022-06" db="EMBL/GenBank/DDBJ databases">
        <authorList>
            <person name="Sun Q."/>
        </authorList>
    </citation>
    <scope>NUCLEOTIDE SEQUENCE [LARGE SCALE GENOMIC DNA]</scope>
    <source>
        <strain evidence="1 2">S153</strain>
    </source>
</reference>
<evidence type="ECO:0000313" key="1">
    <source>
        <dbReference type="EMBL" id="MCM2399869.1"/>
    </source>
</evidence>
<sequence length="291" mass="33815">MKFDEFVTPNLSRIAVAEMNERRDLPRFLRFLFLTTIVVRTFISERQANHLRDKFESNGNINYKQAWMSVMLARSVFYWAGHPSFENLMQRLARVDFEAAFNEVNAAHYFRLHGWDILARPVTGIKGEDFDFIAIRNEIAMNVEVTALEKTQVDKETLFRKLQKKRRQLPKIGPNAIYCLIPEEWAVPDVDDILADVANRFFLVTERVSCVLFAVSMWPELRPALGSAIDIVTPRHATATYVYGNATSPFSVDLSLVSTPGFISQRKFEFDKWFMWLLWEAEVSSRDFRPT</sequence>
<comment type="caution">
    <text evidence="1">The sequence shown here is derived from an EMBL/GenBank/DDBJ whole genome shotgun (WGS) entry which is preliminary data.</text>
</comment>
<keyword evidence="2" id="KW-1185">Reference proteome</keyword>
<accession>A0ABT0V1V4</accession>
<dbReference type="EMBL" id="JAMQAY010000001">
    <property type="protein sequence ID" value="MCM2399869.1"/>
    <property type="molecule type" value="Genomic_DNA"/>
</dbReference>
<gene>
    <name evidence="1" type="ORF">NBH20_01775</name>
</gene>
<protein>
    <submittedName>
        <fullName evidence="1">Uncharacterized protein</fullName>
    </submittedName>
</protein>